<name>A0A380Z5U4_PHOVU</name>
<reference evidence="1 2" key="1">
    <citation type="submission" date="2018-08" db="EMBL/GenBank/DDBJ databases">
        <title>A genome reference for cultivated species of the human gut microbiota.</title>
        <authorList>
            <person name="Zou Y."/>
            <person name="Xue W."/>
            <person name="Luo G."/>
        </authorList>
    </citation>
    <scope>NUCLEOTIDE SEQUENCE [LARGE SCALE GENOMIC DNA]</scope>
    <source>
        <strain evidence="1 2">AM13-21</strain>
    </source>
</reference>
<dbReference type="AlphaFoldDB" id="A0A380Z5U4"/>
<dbReference type="EMBL" id="QRLF01000021">
    <property type="protein sequence ID" value="RHI89378.1"/>
    <property type="molecule type" value="Genomic_DNA"/>
</dbReference>
<proteinExistence type="predicted"/>
<comment type="caution">
    <text evidence="1">The sequence shown here is derived from an EMBL/GenBank/DDBJ whole genome shotgun (WGS) entry which is preliminary data.</text>
</comment>
<sequence length="69" mass="7822">MEVNNGIIIDGVLHELVSMRNSAPCDNCSLQEQCRTDRSLCTVIAGYYNSDERFINRGKVTDIKIDKEE</sequence>
<organism evidence="1 2">
    <name type="scientific">Phocaeicola vulgatus</name>
    <name type="common">Bacteroides vulgatus</name>
    <dbReference type="NCBI Taxonomy" id="821"/>
    <lineage>
        <taxon>Bacteria</taxon>
        <taxon>Pseudomonadati</taxon>
        <taxon>Bacteroidota</taxon>
        <taxon>Bacteroidia</taxon>
        <taxon>Bacteroidales</taxon>
        <taxon>Bacteroidaceae</taxon>
        <taxon>Phocaeicola</taxon>
    </lineage>
</organism>
<protein>
    <submittedName>
        <fullName evidence="1">Uncharacterized protein</fullName>
    </submittedName>
</protein>
<gene>
    <name evidence="1" type="ORF">DW150_13150</name>
</gene>
<evidence type="ECO:0000313" key="2">
    <source>
        <dbReference type="Proteomes" id="UP000285777"/>
    </source>
</evidence>
<accession>A0A380Z5U4</accession>
<dbReference type="Proteomes" id="UP000285777">
    <property type="component" value="Unassembled WGS sequence"/>
</dbReference>
<evidence type="ECO:0000313" key="1">
    <source>
        <dbReference type="EMBL" id="RHI89378.1"/>
    </source>
</evidence>